<evidence type="ECO:0000256" key="3">
    <source>
        <dbReference type="ARBA" id="ARBA00022555"/>
    </source>
</evidence>
<keyword evidence="6" id="KW-0067">ATP-binding</keyword>
<dbReference type="Gene3D" id="3.30.54.20">
    <property type="match status" value="1"/>
</dbReference>
<dbReference type="SUPFAM" id="SSF55681">
    <property type="entry name" value="Class II aaRS and biotin synthetases"/>
    <property type="match status" value="1"/>
</dbReference>
<dbReference type="EC" id="6.1.1.7" evidence="2"/>
<dbReference type="GO" id="GO:0005829">
    <property type="term" value="C:cytosol"/>
    <property type="evidence" value="ECO:0007669"/>
    <property type="project" value="TreeGrafter"/>
</dbReference>
<evidence type="ECO:0000256" key="7">
    <source>
        <dbReference type="ARBA" id="ARBA00022884"/>
    </source>
</evidence>
<gene>
    <name evidence="11" type="ORF">UV41_C0023G0006</name>
</gene>
<protein>
    <recommendedName>
        <fullName evidence="2">alanine--tRNA ligase</fullName>
        <ecNumber evidence="2">6.1.1.7</ecNumber>
    </recommendedName>
</protein>
<keyword evidence="4 11" id="KW-0436">Ligase</keyword>
<keyword evidence="5" id="KW-0547">Nucleotide-binding</keyword>
<dbReference type="GO" id="GO:0004813">
    <property type="term" value="F:alanine-tRNA ligase activity"/>
    <property type="evidence" value="ECO:0007669"/>
    <property type="project" value="UniProtKB-EC"/>
</dbReference>
<dbReference type="Proteomes" id="UP000034785">
    <property type="component" value="Unassembled WGS sequence"/>
</dbReference>
<organism evidence="11 12">
    <name type="scientific">Candidatus Daviesbacteria bacterium GW2011_GWA2_42_7</name>
    <dbReference type="NCBI Taxonomy" id="1618425"/>
    <lineage>
        <taxon>Bacteria</taxon>
        <taxon>Candidatus Daviesiibacteriota</taxon>
    </lineage>
</organism>
<reference evidence="11 12" key="1">
    <citation type="journal article" date="2015" name="Nature">
        <title>rRNA introns, odd ribosomes, and small enigmatic genomes across a large radiation of phyla.</title>
        <authorList>
            <person name="Brown C.T."/>
            <person name="Hug L.A."/>
            <person name="Thomas B.C."/>
            <person name="Sharon I."/>
            <person name="Castelle C.J."/>
            <person name="Singh A."/>
            <person name="Wilkins M.J."/>
            <person name="Williams K.H."/>
            <person name="Banfield J.F."/>
        </authorList>
    </citation>
    <scope>NUCLEOTIDE SEQUENCE [LARGE SCALE GENOMIC DNA]</scope>
</reference>
<dbReference type="GO" id="GO:0000049">
    <property type="term" value="F:tRNA binding"/>
    <property type="evidence" value="ECO:0007669"/>
    <property type="project" value="UniProtKB-KW"/>
</dbReference>
<evidence type="ECO:0000256" key="5">
    <source>
        <dbReference type="ARBA" id="ARBA00022741"/>
    </source>
</evidence>
<dbReference type="Pfam" id="PF07973">
    <property type="entry name" value="tRNA_SAD"/>
    <property type="match status" value="1"/>
</dbReference>
<accession>A0A0G1BAX9</accession>
<dbReference type="InterPro" id="IPR002318">
    <property type="entry name" value="Ala-tRNA-lgiase_IIc"/>
</dbReference>
<dbReference type="InterPro" id="IPR018165">
    <property type="entry name" value="Ala-tRNA-synth_IIc_core"/>
</dbReference>
<evidence type="ECO:0000256" key="2">
    <source>
        <dbReference type="ARBA" id="ARBA00013168"/>
    </source>
</evidence>
<keyword evidence="8" id="KW-0648">Protein biosynthesis</keyword>
<dbReference type="InterPro" id="IPR050058">
    <property type="entry name" value="Ala-tRNA_ligase"/>
</dbReference>
<dbReference type="Gene3D" id="3.30.930.10">
    <property type="entry name" value="Bira Bifunctional Protein, Domain 2"/>
    <property type="match status" value="1"/>
</dbReference>
<dbReference type="NCBIfam" id="NF002436">
    <property type="entry name" value="PRK01584.1"/>
    <property type="match status" value="1"/>
</dbReference>
<dbReference type="SUPFAM" id="SSF55186">
    <property type="entry name" value="ThrRS/AlaRS common domain"/>
    <property type="match status" value="1"/>
</dbReference>
<evidence type="ECO:0000256" key="9">
    <source>
        <dbReference type="ARBA" id="ARBA00023146"/>
    </source>
</evidence>
<evidence type="ECO:0000313" key="12">
    <source>
        <dbReference type="Proteomes" id="UP000034785"/>
    </source>
</evidence>
<dbReference type="FunFam" id="3.30.980.10:FF:000004">
    <property type="entry name" value="Alanine--tRNA ligase, cytoplasmic"/>
    <property type="match status" value="1"/>
</dbReference>
<comment type="caution">
    <text evidence="11">The sequence shown here is derived from an EMBL/GenBank/DDBJ whole genome shotgun (WGS) entry which is preliminary data.</text>
</comment>
<dbReference type="InterPro" id="IPR045864">
    <property type="entry name" value="aa-tRNA-synth_II/BPL/LPL"/>
</dbReference>
<dbReference type="InterPro" id="IPR018162">
    <property type="entry name" value="Ala-tRNA-ligase_IIc_anticod-bd"/>
</dbReference>
<dbReference type="SMART" id="SM00863">
    <property type="entry name" value="tRNA_SAD"/>
    <property type="match status" value="1"/>
</dbReference>
<dbReference type="PANTHER" id="PTHR11777:SF9">
    <property type="entry name" value="ALANINE--TRNA LIGASE, CYTOPLASMIC"/>
    <property type="match status" value="1"/>
</dbReference>
<dbReference type="SUPFAM" id="SSF101353">
    <property type="entry name" value="Putative anticodon-binding domain of alanyl-tRNA synthetase (AlaRS)"/>
    <property type="match status" value="1"/>
</dbReference>
<dbReference type="PATRIC" id="fig|1618425.3.peg.455"/>
<evidence type="ECO:0000259" key="10">
    <source>
        <dbReference type="PROSITE" id="PS50860"/>
    </source>
</evidence>
<keyword evidence="3" id="KW-0820">tRNA-binding</keyword>
<dbReference type="GO" id="GO:0005524">
    <property type="term" value="F:ATP binding"/>
    <property type="evidence" value="ECO:0007669"/>
    <property type="project" value="UniProtKB-KW"/>
</dbReference>
<dbReference type="Pfam" id="PF01411">
    <property type="entry name" value="tRNA-synt_2c"/>
    <property type="match status" value="1"/>
</dbReference>
<evidence type="ECO:0000256" key="4">
    <source>
        <dbReference type="ARBA" id="ARBA00022598"/>
    </source>
</evidence>
<dbReference type="InterPro" id="IPR012947">
    <property type="entry name" value="tRNA_SAD"/>
</dbReference>
<evidence type="ECO:0000256" key="1">
    <source>
        <dbReference type="ARBA" id="ARBA00008226"/>
    </source>
</evidence>
<dbReference type="InterPro" id="IPR018163">
    <property type="entry name" value="Thr/Ala-tRNA-synth_IIc_edit"/>
</dbReference>
<dbReference type="AlphaFoldDB" id="A0A0G1BAX9"/>
<dbReference type="InterPro" id="IPR018164">
    <property type="entry name" value="Ala-tRNA-synth_IIc_N"/>
</dbReference>
<evidence type="ECO:0000256" key="8">
    <source>
        <dbReference type="ARBA" id="ARBA00022917"/>
    </source>
</evidence>
<evidence type="ECO:0000256" key="6">
    <source>
        <dbReference type="ARBA" id="ARBA00022840"/>
    </source>
</evidence>
<keyword evidence="7" id="KW-0694">RNA-binding</keyword>
<dbReference type="PANTHER" id="PTHR11777">
    <property type="entry name" value="ALANYL-TRNA SYNTHETASE"/>
    <property type="match status" value="1"/>
</dbReference>
<dbReference type="GO" id="GO:0006419">
    <property type="term" value="P:alanyl-tRNA aminoacylation"/>
    <property type="evidence" value="ECO:0007669"/>
    <property type="project" value="InterPro"/>
</dbReference>
<proteinExistence type="inferred from homology"/>
<sequence>MMTSQELRKKYIEFFVSKGHKEIPSAPLVPENDPTTLFTSSGMQPLVPYLLGRAHPAGKRLVNSQPCFRAEDIEEVGDNRHTTFFEMLGNWSLGDYFKKEQLPWIWEFLTKELGLAKEKLYVSVFEGNNDVPKDTETYEIWKSLGLPEDHIYFYGADKNWWSRSGSPDKMPAGEIGGPDSEIFYEFTQVEHDAKYGAKCRPNCDCGRFLEIGNSVFIQYLKRSDGKLKELPENNVDFGGGLERLTATTNNNPDIFGTDLYKPIVEKICEGLGTSYEKNKQYIQVIADHIKASVFLMKDGVVPNNKLQGYVLRRLLRRVATKAFLIDKQKSDSKFFRSLIKSVIDIYSERFEEINTANIEEEVSLEIRKFRATLERGLQQLDKSIKDNENLGLAVFNLFQSYGYPLELTIELLKERGIKFTDFDMGQFEEGRKSHVELSRTASAGMFKGGLADHSEVVTKYHTATHLLHAALRQILGSHVEQKGSNLTVERLRFDFSQPEKLKEEQLKQVEDLVNEKIKENLPVSSEIIDKEEALKSGALAFFGDKYGDKVTVYTIGHPERSEGSHFSREICGGPHVKNTSELGKFTITKEESAGAGVRRIYATLS</sequence>
<dbReference type="CDD" id="cd00673">
    <property type="entry name" value="AlaRS_core"/>
    <property type="match status" value="1"/>
</dbReference>
<name>A0A0G1BAX9_9BACT</name>
<dbReference type="PROSITE" id="PS50860">
    <property type="entry name" value="AA_TRNA_LIGASE_II_ALA"/>
    <property type="match status" value="1"/>
</dbReference>
<dbReference type="Gene3D" id="3.30.980.10">
    <property type="entry name" value="Threonyl-trna Synthetase, Chain A, domain 2"/>
    <property type="match status" value="1"/>
</dbReference>
<dbReference type="PRINTS" id="PR00980">
    <property type="entry name" value="TRNASYNTHALA"/>
</dbReference>
<dbReference type="EMBL" id="LCEJ01000023">
    <property type="protein sequence ID" value="KKS70427.1"/>
    <property type="molecule type" value="Genomic_DNA"/>
</dbReference>
<keyword evidence="9" id="KW-0030">Aminoacyl-tRNA synthetase</keyword>
<evidence type="ECO:0000313" key="11">
    <source>
        <dbReference type="EMBL" id="KKS70427.1"/>
    </source>
</evidence>
<feature type="domain" description="Alanyl-transfer RNA synthetases family profile" evidence="10">
    <location>
        <begin position="2"/>
        <end position="605"/>
    </location>
</feature>
<dbReference type="GO" id="GO:0002161">
    <property type="term" value="F:aminoacyl-tRNA deacylase activity"/>
    <property type="evidence" value="ECO:0007669"/>
    <property type="project" value="TreeGrafter"/>
</dbReference>
<comment type="similarity">
    <text evidence="1">Belongs to the class-II aminoacyl-tRNA synthetase family.</text>
</comment>